<proteinExistence type="predicted"/>
<accession>A0A016WVW7</accession>
<dbReference type="EMBL" id="JARK01000080">
    <property type="protein sequence ID" value="EYC43815.1"/>
    <property type="molecule type" value="Genomic_DNA"/>
</dbReference>
<feature type="compositionally biased region" description="Polar residues" evidence="1">
    <location>
        <begin position="44"/>
        <end position="53"/>
    </location>
</feature>
<gene>
    <name evidence="2" type="primary">Acey_s0480.g2241</name>
    <name evidence="2" type="ORF">Y032_0480g2241</name>
</gene>
<evidence type="ECO:0000313" key="2">
    <source>
        <dbReference type="EMBL" id="EYC43815.1"/>
    </source>
</evidence>
<organism evidence="2 3">
    <name type="scientific">Ancylostoma ceylanicum</name>
    <dbReference type="NCBI Taxonomy" id="53326"/>
    <lineage>
        <taxon>Eukaryota</taxon>
        <taxon>Metazoa</taxon>
        <taxon>Ecdysozoa</taxon>
        <taxon>Nematoda</taxon>
        <taxon>Chromadorea</taxon>
        <taxon>Rhabditida</taxon>
        <taxon>Rhabditina</taxon>
        <taxon>Rhabditomorpha</taxon>
        <taxon>Strongyloidea</taxon>
        <taxon>Ancylostomatidae</taxon>
        <taxon>Ancylostomatinae</taxon>
        <taxon>Ancylostoma</taxon>
    </lineage>
</organism>
<feature type="region of interest" description="Disordered" evidence="1">
    <location>
        <begin position="1"/>
        <end position="56"/>
    </location>
</feature>
<evidence type="ECO:0000313" key="3">
    <source>
        <dbReference type="Proteomes" id="UP000024635"/>
    </source>
</evidence>
<keyword evidence="3" id="KW-1185">Reference proteome</keyword>
<name>A0A016WVW7_9BILA</name>
<protein>
    <submittedName>
        <fullName evidence="2">Uncharacterized protein</fullName>
    </submittedName>
</protein>
<comment type="caution">
    <text evidence="2">The sequence shown here is derived from an EMBL/GenBank/DDBJ whole genome shotgun (WGS) entry which is preliminary data.</text>
</comment>
<dbReference type="Proteomes" id="UP000024635">
    <property type="component" value="Unassembled WGS sequence"/>
</dbReference>
<evidence type="ECO:0000256" key="1">
    <source>
        <dbReference type="SAM" id="MobiDB-lite"/>
    </source>
</evidence>
<sequence length="89" mass="9493">MHHHVSAECFSITPSPTVWRNSPPAASSPGRSEKSLAQGHCTIPTKQQRTSSGARKLSVVDHVGADGSRGGSSKLEPWNLRVIDADCMV</sequence>
<dbReference type="AlphaFoldDB" id="A0A016WVW7"/>
<reference evidence="3" key="1">
    <citation type="journal article" date="2015" name="Nat. Genet.">
        <title>The genome and transcriptome of the zoonotic hookworm Ancylostoma ceylanicum identify infection-specific gene families.</title>
        <authorList>
            <person name="Schwarz E.M."/>
            <person name="Hu Y."/>
            <person name="Antoshechkin I."/>
            <person name="Miller M.M."/>
            <person name="Sternberg P.W."/>
            <person name="Aroian R.V."/>
        </authorList>
    </citation>
    <scope>NUCLEOTIDE SEQUENCE</scope>
    <source>
        <strain evidence="3">HY135</strain>
    </source>
</reference>